<dbReference type="RefSeq" id="WP_320285466.1">
    <property type="nucleotide sequence ID" value="NZ_JAVIIW010000001.1"/>
</dbReference>
<name>A0ABU4XQJ8_9HYPH</name>
<dbReference type="EMBL" id="JAVIIW010000001">
    <property type="protein sequence ID" value="MDX8477019.1"/>
    <property type="molecule type" value="Genomic_DNA"/>
</dbReference>
<dbReference type="Gene3D" id="1.10.1220.10">
    <property type="entry name" value="Met repressor-like"/>
    <property type="match status" value="1"/>
</dbReference>
<feature type="compositionally biased region" description="Polar residues" evidence="1">
    <location>
        <begin position="1"/>
        <end position="10"/>
    </location>
</feature>
<gene>
    <name evidence="2" type="ORF">RFN28_00850</name>
</gene>
<organism evidence="2 3">
    <name type="scientific">Mesorhizobium album</name>
    <dbReference type="NCBI Taxonomy" id="3072314"/>
    <lineage>
        <taxon>Bacteria</taxon>
        <taxon>Pseudomonadati</taxon>
        <taxon>Pseudomonadota</taxon>
        <taxon>Alphaproteobacteria</taxon>
        <taxon>Hyphomicrobiales</taxon>
        <taxon>Phyllobacteriaceae</taxon>
        <taxon>Mesorhizobium</taxon>
    </lineage>
</organism>
<keyword evidence="3" id="KW-1185">Reference proteome</keyword>
<evidence type="ECO:0008006" key="4">
    <source>
        <dbReference type="Google" id="ProtNLM"/>
    </source>
</evidence>
<feature type="region of interest" description="Disordered" evidence="1">
    <location>
        <begin position="1"/>
        <end position="20"/>
    </location>
</feature>
<sequence length="110" mass="12204">MTEDGNSQSDRPMLIRFPPGSDLRQRLADSAHANRRTLTAEVISLLEMGLSGVEARLHAQEKAINTAHDLGSDLNDMVWDLFGRVERLESHCGIVDGDKVVPTKPKGKRR</sequence>
<dbReference type="InterPro" id="IPR013321">
    <property type="entry name" value="Arc_rbn_hlx_hlx"/>
</dbReference>
<proteinExistence type="predicted"/>
<accession>A0ABU4XQJ8</accession>
<comment type="caution">
    <text evidence="2">The sequence shown here is derived from an EMBL/GenBank/DDBJ whole genome shotgun (WGS) entry which is preliminary data.</text>
</comment>
<evidence type="ECO:0000313" key="3">
    <source>
        <dbReference type="Proteomes" id="UP001287059"/>
    </source>
</evidence>
<protein>
    <recommendedName>
        <fullName evidence="4">Arc-like DNA binding domain-containing protein</fullName>
    </recommendedName>
</protein>
<reference evidence="2 3" key="1">
    <citation type="submission" date="2023-08" db="EMBL/GenBank/DDBJ databases">
        <title>Implementing the SeqCode for naming new Mesorhizobium species isolated from Vachellia karroo root nodules.</title>
        <authorList>
            <person name="Van Lill M."/>
        </authorList>
    </citation>
    <scope>NUCLEOTIDE SEQUENCE [LARGE SCALE GENOMIC DNA]</scope>
    <source>
        <strain evidence="2 3">VK24D</strain>
    </source>
</reference>
<dbReference type="Proteomes" id="UP001287059">
    <property type="component" value="Unassembled WGS sequence"/>
</dbReference>
<evidence type="ECO:0000313" key="2">
    <source>
        <dbReference type="EMBL" id="MDX8477019.1"/>
    </source>
</evidence>
<evidence type="ECO:0000256" key="1">
    <source>
        <dbReference type="SAM" id="MobiDB-lite"/>
    </source>
</evidence>